<protein>
    <submittedName>
        <fullName evidence="1">Uncharacterized protein</fullName>
    </submittedName>
</protein>
<name>A0A507D5J8_9FUNG</name>
<organism evidence="1 2">
    <name type="scientific">Synchytrium endobioticum</name>
    <dbReference type="NCBI Taxonomy" id="286115"/>
    <lineage>
        <taxon>Eukaryota</taxon>
        <taxon>Fungi</taxon>
        <taxon>Fungi incertae sedis</taxon>
        <taxon>Chytridiomycota</taxon>
        <taxon>Chytridiomycota incertae sedis</taxon>
        <taxon>Chytridiomycetes</taxon>
        <taxon>Synchytriales</taxon>
        <taxon>Synchytriaceae</taxon>
        <taxon>Synchytrium</taxon>
    </lineage>
</organism>
<dbReference type="Proteomes" id="UP000320475">
    <property type="component" value="Unassembled WGS sequence"/>
</dbReference>
<proteinExistence type="predicted"/>
<reference evidence="1 2" key="1">
    <citation type="journal article" date="2019" name="Sci. Rep.">
        <title>Comparative genomics of chytrid fungi reveal insights into the obligate biotrophic and pathogenic lifestyle of Synchytrium endobioticum.</title>
        <authorList>
            <person name="van de Vossenberg B.T.L.H."/>
            <person name="Warris S."/>
            <person name="Nguyen H.D.T."/>
            <person name="van Gent-Pelzer M.P.E."/>
            <person name="Joly D.L."/>
            <person name="van de Geest H.C."/>
            <person name="Bonants P.J.M."/>
            <person name="Smith D.S."/>
            <person name="Levesque C.A."/>
            <person name="van der Lee T.A.J."/>
        </authorList>
    </citation>
    <scope>NUCLEOTIDE SEQUENCE [LARGE SCALE GENOMIC DNA]</scope>
    <source>
        <strain evidence="1 2">LEV6574</strain>
    </source>
</reference>
<gene>
    <name evidence="1" type="ORF">SeLEV6574_g03066</name>
</gene>
<accession>A0A507D5J8</accession>
<dbReference type="AlphaFoldDB" id="A0A507D5J8"/>
<dbReference type="EMBL" id="QEAM01000096">
    <property type="protein sequence ID" value="TPX46734.1"/>
    <property type="molecule type" value="Genomic_DNA"/>
</dbReference>
<evidence type="ECO:0000313" key="1">
    <source>
        <dbReference type="EMBL" id="TPX46734.1"/>
    </source>
</evidence>
<sequence>MECRDSFLGPPHTHYHRYRKRASEARVCHSTQVPRPDLQICIIRQQSSRPPHKQTQTAGGQSHYRAHRISYSAIYPSLITTRLNPVLR</sequence>
<comment type="caution">
    <text evidence="1">The sequence shown here is derived from an EMBL/GenBank/DDBJ whole genome shotgun (WGS) entry which is preliminary data.</text>
</comment>
<evidence type="ECO:0000313" key="2">
    <source>
        <dbReference type="Proteomes" id="UP000320475"/>
    </source>
</evidence>